<evidence type="ECO:0000256" key="2">
    <source>
        <dbReference type="ARBA" id="ARBA00006898"/>
    </source>
</evidence>
<name>Q6CIZ7_KLULA</name>
<dbReference type="STRING" id="284590.Q6CIZ7"/>
<keyword evidence="9" id="KW-1185">Reference proteome</keyword>
<keyword evidence="6" id="KW-0539">Nucleus</keyword>
<gene>
    <name evidence="8" type="ORF">KLLA0_F22649g</name>
</gene>
<comment type="similarity">
    <text evidence="2">Belongs to the eukaryotic RPC9 RNA polymerase subunit family.</text>
</comment>
<dbReference type="GO" id="GO:0000166">
    <property type="term" value="F:nucleotide binding"/>
    <property type="evidence" value="ECO:0007669"/>
    <property type="project" value="InterPro"/>
</dbReference>
<dbReference type="Proteomes" id="UP000000598">
    <property type="component" value="Chromosome F"/>
</dbReference>
<dbReference type="KEGG" id="kla:KLLA0_F22649g"/>
<dbReference type="InterPro" id="IPR038324">
    <property type="entry name" value="Rpb4/RPC9_sf"/>
</dbReference>
<dbReference type="HOGENOM" id="CLU_092529_3_0_1"/>
<dbReference type="InterPro" id="IPR005574">
    <property type="entry name" value="Rpb4/RPC9"/>
</dbReference>
<evidence type="ECO:0000256" key="1">
    <source>
        <dbReference type="ARBA" id="ARBA00004123"/>
    </source>
</evidence>
<dbReference type="OMA" id="PTNMVHL"/>
<evidence type="ECO:0000256" key="6">
    <source>
        <dbReference type="ARBA" id="ARBA00023242"/>
    </source>
</evidence>
<keyword evidence="4" id="KW-0240">DNA-directed RNA polymerase</keyword>
<keyword evidence="5" id="KW-0804">Transcription</keyword>
<comment type="subcellular location">
    <subcellularLocation>
        <location evidence="1">Nucleus</location>
    </subcellularLocation>
</comment>
<sequence length="155" mass="17986">MRVLEEKNAFMSDYETLQFLISLQNQHRWTSGSKSDRKHNKPYYHPELQTITRDTVRYITQRSTTAEDPEEPETSDKTVPNNANKSTLLNLTTDQFSTLMQELNAFPLYKAEKLQIVNQLPTNLVHLYSIVEECESRLDEGQVTSLLECISRTCL</sequence>
<dbReference type="EMBL" id="CR382126">
    <property type="protein sequence ID" value="CAG98800.1"/>
    <property type="molecule type" value="Genomic_DNA"/>
</dbReference>
<dbReference type="InterPro" id="IPR038846">
    <property type="entry name" value="RPC9"/>
</dbReference>
<dbReference type="InParanoid" id="Q6CIZ7"/>
<dbReference type="AlphaFoldDB" id="Q6CIZ7"/>
<feature type="region of interest" description="Disordered" evidence="7">
    <location>
        <begin position="59"/>
        <end position="84"/>
    </location>
</feature>
<dbReference type="SUPFAM" id="SSF47819">
    <property type="entry name" value="HRDC-like"/>
    <property type="match status" value="1"/>
</dbReference>
<dbReference type="eggNOG" id="KOG4168">
    <property type="taxonomic scope" value="Eukaryota"/>
</dbReference>
<dbReference type="PaxDb" id="284590-Q6CIZ7"/>
<dbReference type="InterPro" id="IPR010997">
    <property type="entry name" value="HRDC-like_sf"/>
</dbReference>
<dbReference type="FunCoup" id="Q6CIZ7">
    <property type="interactions" value="226"/>
</dbReference>
<dbReference type="Pfam" id="PF03874">
    <property type="entry name" value="RNA_pol_Rpb4"/>
    <property type="match status" value="1"/>
</dbReference>
<evidence type="ECO:0000313" key="9">
    <source>
        <dbReference type="Proteomes" id="UP000000598"/>
    </source>
</evidence>
<dbReference type="GO" id="GO:0005666">
    <property type="term" value="C:RNA polymerase III complex"/>
    <property type="evidence" value="ECO:0007669"/>
    <property type="project" value="InterPro"/>
</dbReference>
<evidence type="ECO:0000313" key="8">
    <source>
        <dbReference type="EMBL" id="CAG98800.1"/>
    </source>
</evidence>
<protein>
    <recommendedName>
        <fullName evidence="3">DNA-directed RNA polymerase III subunit RPC9</fullName>
    </recommendedName>
</protein>
<dbReference type="Gene3D" id="1.20.1250.40">
    <property type="match status" value="1"/>
</dbReference>
<evidence type="ECO:0000256" key="5">
    <source>
        <dbReference type="ARBA" id="ARBA00023163"/>
    </source>
</evidence>
<organism evidence="8 9">
    <name type="scientific">Kluyveromyces lactis (strain ATCC 8585 / CBS 2359 / DSM 70799 / NBRC 1267 / NRRL Y-1140 / WM37)</name>
    <name type="common">Yeast</name>
    <name type="synonym">Candida sphaerica</name>
    <dbReference type="NCBI Taxonomy" id="284590"/>
    <lineage>
        <taxon>Eukaryota</taxon>
        <taxon>Fungi</taxon>
        <taxon>Dikarya</taxon>
        <taxon>Ascomycota</taxon>
        <taxon>Saccharomycotina</taxon>
        <taxon>Saccharomycetes</taxon>
        <taxon>Saccharomycetales</taxon>
        <taxon>Saccharomycetaceae</taxon>
        <taxon>Kluyveromyces</taxon>
    </lineage>
</organism>
<dbReference type="PANTHER" id="PTHR15561">
    <property type="entry name" value="CALCITONIN GENE-RELATED PEPTIDE-RECEPTOR COMPONENT PROTEIN"/>
    <property type="match status" value="1"/>
</dbReference>
<evidence type="ECO:0000256" key="3">
    <source>
        <dbReference type="ARBA" id="ARBA00016672"/>
    </source>
</evidence>
<dbReference type="GO" id="GO:0006384">
    <property type="term" value="P:transcription initiation at RNA polymerase III promoter"/>
    <property type="evidence" value="ECO:0007669"/>
    <property type="project" value="InterPro"/>
</dbReference>
<accession>Q6CIZ7</accession>
<proteinExistence type="inferred from homology"/>
<evidence type="ECO:0000256" key="4">
    <source>
        <dbReference type="ARBA" id="ARBA00022478"/>
    </source>
</evidence>
<evidence type="ECO:0000256" key="7">
    <source>
        <dbReference type="SAM" id="MobiDB-lite"/>
    </source>
</evidence>
<reference evidence="8 9" key="1">
    <citation type="journal article" date="2004" name="Nature">
        <title>Genome evolution in yeasts.</title>
        <authorList>
            <consortium name="Genolevures"/>
            <person name="Dujon B."/>
            <person name="Sherman D."/>
            <person name="Fischer G."/>
            <person name="Durrens P."/>
            <person name="Casaregola S."/>
            <person name="Lafontaine I."/>
            <person name="de Montigny J."/>
            <person name="Marck C."/>
            <person name="Neuveglise C."/>
            <person name="Talla E."/>
            <person name="Goffard N."/>
            <person name="Frangeul L."/>
            <person name="Aigle M."/>
            <person name="Anthouard V."/>
            <person name="Babour A."/>
            <person name="Barbe V."/>
            <person name="Barnay S."/>
            <person name="Blanchin S."/>
            <person name="Beckerich J.M."/>
            <person name="Beyne E."/>
            <person name="Bleykasten C."/>
            <person name="Boisrame A."/>
            <person name="Boyer J."/>
            <person name="Cattolico L."/>
            <person name="Confanioleri F."/>
            <person name="de Daruvar A."/>
            <person name="Despons L."/>
            <person name="Fabre E."/>
            <person name="Fairhead C."/>
            <person name="Ferry-Dumazet H."/>
            <person name="Groppi A."/>
            <person name="Hantraye F."/>
            <person name="Hennequin C."/>
            <person name="Jauniaux N."/>
            <person name="Joyet P."/>
            <person name="Kachouri R."/>
            <person name="Kerrest A."/>
            <person name="Koszul R."/>
            <person name="Lemaire M."/>
            <person name="Lesur I."/>
            <person name="Ma L."/>
            <person name="Muller H."/>
            <person name="Nicaud J.M."/>
            <person name="Nikolski M."/>
            <person name="Oztas S."/>
            <person name="Ozier-Kalogeropoulos O."/>
            <person name="Pellenz S."/>
            <person name="Potier S."/>
            <person name="Richard G.F."/>
            <person name="Straub M.L."/>
            <person name="Suleau A."/>
            <person name="Swennene D."/>
            <person name="Tekaia F."/>
            <person name="Wesolowski-Louvel M."/>
            <person name="Westhof E."/>
            <person name="Wirth B."/>
            <person name="Zeniou-Meyer M."/>
            <person name="Zivanovic I."/>
            <person name="Bolotin-Fukuhara M."/>
            <person name="Thierry A."/>
            <person name="Bouchier C."/>
            <person name="Caudron B."/>
            <person name="Scarpelli C."/>
            <person name="Gaillardin C."/>
            <person name="Weissenbach J."/>
            <person name="Wincker P."/>
            <person name="Souciet J.L."/>
        </authorList>
    </citation>
    <scope>NUCLEOTIDE SEQUENCE [LARGE SCALE GENOMIC DNA]</scope>
    <source>
        <strain evidence="9">ATCC 8585 / CBS 2359 / DSM 70799 / NBRC 1267 / NRRL Y-1140 / WM37</strain>
    </source>
</reference>
<dbReference type="PANTHER" id="PTHR15561:SF0">
    <property type="entry name" value="DNA-DIRECTED RNA POLYMERASE III SUBUNIT RPC9"/>
    <property type="match status" value="1"/>
</dbReference>